<evidence type="ECO:0000313" key="4">
    <source>
        <dbReference type="Proteomes" id="UP000178085"/>
    </source>
</evidence>
<protein>
    <recommendedName>
        <fullName evidence="2">Capsule synthesis protein CapA domain-containing protein</fullName>
    </recommendedName>
</protein>
<reference evidence="3 4" key="1">
    <citation type="journal article" date="2016" name="Nat. Commun.">
        <title>Thousands of microbial genomes shed light on interconnected biogeochemical processes in an aquifer system.</title>
        <authorList>
            <person name="Anantharaman K."/>
            <person name="Brown C.T."/>
            <person name="Hug L.A."/>
            <person name="Sharon I."/>
            <person name="Castelle C.J."/>
            <person name="Probst A.J."/>
            <person name="Thomas B.C."/>
            <person name="Singh A."/>
            <person name="Wilkins M.J."/>
            <person name="Karaoz U."/>
            <person name="Brodie E.L."/>
            <person name="Williams K.H."/>
            <person name="Hubbard S.S."/>
            <person name="Banfield J.F."/>
        </authorList>
    </citation>
    <scope>NUCLEOTIDE SEQUENCE [LARGE SCALE GENOMIC DNA]</scope>
</reference>
<dbReference type="CDD" id="cd07381">
    <property type="entry name" value="MPP_CapA"/>
    <property type="match status" value="1"/>
</dbReference>
<dbReference type="SMART" id="SM00854">
    <property type="entry name" value="PGA_cap"/>
    <property type="match status" value="1"/>
</dbReference>
<sequence>MKQVSWRVFILAGMALVGAGVWYAVNPVTEDFTDKQPTQNIDSEIVIIVGGDVNMGRQTGQKILAGEIDYPFLNIAEVLKSADIAFVNLESQLADLNGETQSPTNEYRFAGPPEGAQSLANAGIDIVSVANNHMWDYGKARLEETLTNLNNAGVIYVGANMDPTQVWTPKIIEVKGKKVAFLAMTNLLNGYENSGANEFVAFQNGSRLVAEIQKIKDEVDWVIISLHSGAEYTANPSSAMVQMSHDLIDAGADAILAGHPHVPQRIEEYTAGSSSPSFTKVSEGEGIKNQSKGIIFYSLGNFAFWQPFDFWTQHSFLAKLKLTIPHQVEYEIVPVNSGWQPSVLTDTDAIQQLMTRLNPES</sequence>
<evidence type="ECO:0000313" key="3">
    <source>
        <dbReference type="EMBL" id="OGB73459.1"/>
    </source>
</evidence>
<dbReference type="InterPro" id="IPR029052">
    <property type="entry name" value="Metallo-depent_PP-like"/>
</dbReference>
<organism evidence="3 4">
    <name type="scientific">candidate division Kazan bacterium RIFCSPLOWO2_01_FULL_45_19</name>
    <dbReference type="NCBI Taxonomy" id="1798538"/>
    <lineage>
        <taxon>Bacteria</taxon>
        <taxon>Bacteria division Kazan-3B-28</taxon>
    </lineage>
</organism>
<evidence type="ECO:0000259" key="2">
    <source>
        <dbReference type="SMART" id="SM00854"/>
    </source>
</evidence>
<comment type="similarity">
    <text evidence="1">Belongs to the CapA family.</text>
</comment>
<dbReference type="InterPro" id="IPR052169">
    <property type="entry name" value="CW_Biosynth-Accessory"/>
</dbReference>
<proteinExistence type="inferred from homology"/>
<evidence type="ECO:0000256" key="1">
    <source>
        <dbReference type="ARBA" id="ARBA00005662"/>
    </source>
</evidence>
<comment type="caution">
    <text evidence="3">The sequence shown here is derived from an EMBL/GenBank/DDBJ whole genome shotgun (WGS) entry which is preliminary data.</text>
</comment>
<dbReference type="InterPro" id="IPR019079">
    <property type="entry name" value="Capsule_synth_CapA"/>
</dbReference>
<gene>
    <name evidence="3" type="ORF">A3K51_01180</name>
</gene>
<dbReference type="AlphaFoldDB" id="A0A1F4NPT3"/>
<dbReference type="Proteomes" id="UP000178085">
    <property type="component" value="Unassembled WGS sequence"/>
</dbReference>
<dbReference type="SUPFAM" id="SSF56300">
    <property type="entry name" value="Metallo-dependent phosphatases"/>
    <property type="match status" value="1"/>
</dbReference>
<accession>A0A1F4NPT3</accession>
<dbReference type="EMBL" id="METD01000001">
    <property type="protein sequence ID" value="OGB73459.1"/>
    <property type="molecule type" value="Genomic_DNA"/>
</dbReference>
<feature type="domain" description="Capsule synthesis protein CapA" evidence="2">
    <location>
        <begin position="46"/>
        <end position="306"/>
    </location>
</feature>
<dbReference type="Pfam" id="PF09587">
    <property type="entry name" value="PGA_cap"/>
    <property type="match status" value="1"/>
</dbReference>
<name>A0A1F4NPT3_UNCK3</name>
<dbReference type="PANTHER" id="PTHR33393">
    <property type="entry name" value="POLYGLUTAMINE SYNTHESIS ACCESSORY PROTEIN RV0574C-RELATED"/>
    <property type="match status" value="1"/>
</dbReference>
<dbReference type="Gene3D" id="3.60.21.10">
    <property type="match status" value="1"/>
</dbReference>
<dbReference type="PANTHER" id="PTHR33393:SF13">
    <property type="entry name" value="PGA BIOSYNTHESIS PROTEIN CAPA"/>
    <property type="match status" value="1"/>
</dbReference>